<keyword evidence="3" id="KW-1185">Reference proteome</keyword>
<organism evidence="2 3">
    <name type="scientific">Mesorhizobium shonense</name>
    <dbReference type="NCBI Taxonomy" id="1209948"/>
    <lineage>
        <taxon>Bacteria</taxon>
        <taxon>Pseudomonadati</taxon>
        <taxon>Pseudomonadota</taxon>
        <taxon>Alphaproteobacteria</taxon>
        <taxon>Hyphomicrobiales</taxon>
        <taxon>Phyllobacteriaceae</taxon>
        <taxon>Mesorhizobium</taxon>
    </lineage>
</organism>
<dbReference type="EMBL" id="JBEPLM010000026">
    <property type="protein sequence ID" value="MET3597590.1"/>
    <property type="molecule type" value="Genomic_DNA"/>
</dbReference>
<evidence type="ECO:0000313" key="3">
    <source>
        <dbReference type="Proteomes" id="UP001549036"/>
    </source>
</evidence>
<name>A0ABV2I3Z9_9HYPH</name>
<evidence type="ECO:0000313" key="2">
    <source>
        <dbReference type="EMBL" id="MET3597590.1"/>
    </source>
</evidence>
<feature type="region of interest" description="Disordered" evidence="1">
    <location>
        <begin position="16"/>
        <end position="61"/>
    </location>
</feature>
<evidence type="ECO:0000256" key="1">
    <source>
        <dbReference type="SAM" id="MobiDB-lite"/>
    </source>
</evidence>
<accession>A0ABV2I3Z9</accession>
<reference evidence="2 3" key="1">
    <citation type="submission" date="2024-06" db="EMBL/GenBank/DDBJ databases">
        <title>Genomic Encyclopedia of Type Strains, Phase IV (KMG-IV): sequencing the most valuable type-strain genomes for metagenomic binning, comparative biology and taxonomic classification.</title>
        <authorList>
            <person name="Goeker M."/>
        </authorList>
    </citation>
    <scope>NUCLEOTIDE SEQUENCE [LARGE SCALE GENOMIC DNA]</scope>
    <source>
        <strain evidence="2 3">DSM 29846</strain>
    </source>
</reference>
<proteinExistence type="predicted"/>
<comment type="caution">
    <text evidence="2">The sequence shown here is derived from an EMBL/GenBank/DDBJ whole genome shotgun (WGS) entry which is preliminary data.</text>
</comment>
<dbReference type="Proteomes" id="UP001549036">
    <property type="component" value="Unassembled WGS sequence"/>
</dbReference>
<protein>
    <submittedName>
        <fullName evidence="2">Uncharacterized protein</fullName>
    </submittedName>
</protein>
<sequence length="156" mass="16895">MTAVRIVGPRCRRYWDPPEFDPAMPQPLPHDPRNRRRALERPATAQRTGIDTDYPPPSSAQDVIGEYGAGLLEEWHHPITLEGAAVALLLVAAGGKVLPIELWEESDQGAADFIPPSSRIVGQKWRAGVALEAPSRVVRGPGGFAICCPQGEARSS</sequence>
<gene>
    <name evidence="2" type="ORF">ABID26_007016</name>
</gene>